<keyword evidence="3" id="KW-1185">Reference proteome</keyword>
<evidence type="ECO:0000313" key="3">
    <source>
        <dbReference type="Proteomes" id="UP001265700"/>
    </source>
</evidence>
<feature type="region of interest" description="Disordered" evidence="1">
    <location>
        <begin position="1"/>
        <end position="21"/>
    </location>
</feature>
<comment type="caution">
    <text evidence="2">The sequence shown here is derived from an EMBL/GenBank/DDBJ whole genome shotgun (WGS) entry which is preliminary data.</text>
</comment>
<dbReference type="Proteomes" id="UP001265700">
    <property type="component" value="Unassembled WGS sequence"/>
</dbReference>
<gene>
    <name evidence="2" type="ORF">J2W49_000442</name>
</gene>
<sequence>MPTRVEREPAIQQQPKIRLRRSKGCAPWGVTPKAARGGVIDS</sequence>
<reference evidence="2 3" key="1">
    <citation type="submission" date="2023-07" db="EMBL/GenBank/DDBJ databases">
        <title>Sorghum-associated microbial communities from plants grown in Nebraska, USA.</title>
        <authorList>
            <person name="Schachtman D."/>
        </authorList>
    </citation>
    <scope>NUCLEOTIDE SEQUENCE [LARGE SCALE GENOMIC DNA]</scope>
    <source>
        <strain evidence="2 3">4249</strain>
    </source>
</reference>
<dbReference type="EMBL" id="JAVDWU010000001">
    <property type="protein sequence ID" value="MDR7148514.1"/>
    <property type="molecule type" value="Genomic_DNA"/>
</dbReference>
<organism evidence="2 3">
    <name type="scientific">Hydrogenophaga palleronii</name>
    <dbReference type="NCBI Taxonomy" id="65655"/>
    <lineage>
        <taxon>Bacteria</taxon>
        <taxon>Pseudomonadati</taxon>
        <taxon>Pseudomonadota</taxon>
        <taxon>Betaproteobacteria</taxon>
        <taxon>Burkholderiales</taxon>
        <taxon>Comamonadaceae</taxon>
        <taxon>Hydrogenophaga</taxon>
    </lineage>
</organism>
<accession>A0ABU1WGY5</accession>
<protein>
    <submittedName>
        <fullName evidence="2">Uncharacterized protein</fullName>
    </submittedName>
</protein>
<proteinExistence type="predicted"/>
<name>A0ABU1WGY5_9BURK</name>
<evidence type="ECO:0000313" key="2">
    <source>
        <dbReference type="EMBL" id="MDR7148514.1"/>
    </source>
</evidence>
<evidence type="ECO:0000256" key="1">
    <source>
        <dbReference type="SAM" id="MobiDB-lite"/>
    </source>
</evidence>